<organism evidence="3 4">
    <name type="scientific">Porites evermanni</name>
    <dbReference type="NCBI Taxonomy" id="104178"/>
    <lineage>
        <taxon>Eukaryota</taxon>
        <taxon>Metazoa</taxon>
        <taxon>Cnidaria</taxon>
        <taxon>Anthozoa</taxon>
        <taxon>Hexacorallia</taxon>
        <taxon>Scleractinia</taxon>
        <taxon>Fungiina</taxon>
        <taxon>Poritidae</taxon>
        <taxon>Porites</taxon>
    </lineage>
</organism>
<evidence type="ECO:0000259" key="2">
    <source>
        <dbReference type="Pfam" id="PF24764"/>
    </source>
</evidence>
<dbReference type="EMBL" id="CALNXI010002939">
    <property type="protein sequence ID" value="CAH3191505.1"/>
    <property type="molecule type" value="Genomic_DNA"/>
</dbReference>
<accession>A0ABN8SM14</accession>
<dbReference type="InterPro" id="IPR058913">
    <property type="entry name" value="Integrase_dom_put"/>
</dbReference>
<sequence>MAVHLRSAIELLILFVVCQVSSAVLPSYIGNRLIGVVERTDLIKHYFSLGLQYSEILAFLLSFHGIQLSLRQLRRILRREGLRRRKDHSDIEQVINAIETELEGSRNRIGYRQMHQRLRNDYGLVVQKEIVREIIKELDPVGVQARSSKRLRRREYRAKGPNYIWHIDGYDKLKPFGFCIHGGIDGYSRRILWLEVGCTNNNPKIIANYFTDCVRQIGGVPRIVRADAGTENISVAGIQRFLRSGTEDAFSGEKSFLYGRSVSNQRIEAWWSFLKKSNASWWIDFFKDMRDEGVFCDHDPIHVDCLRFCFMPLIQQELHTVAKQWNLHNIRPSHNVESPSGRPDILYFVPSWTDTRDYMTEVDLDDIDMIEDVCCDRTSPTHCSDECRELVDIIMQEQHLQIPTNAQEARDLFVDLVYHIENT</sequence>
<dbReference type="PANTHER" id="PTHR46791:SF13">
    <property type="entry name" value="CLR5 DOMAIN-CONTAINING PROTEIN"/>
    <property type="match status" value="1"/>
</dbReference>
<dbReference type="SUPFAM" id="SSF53098">
    <property type="entry name" value="Ribonuclease H-like"/>
    <property type="match status" value="1"/>
</dbReference>
<proteinExistence type="predicted"/>
<dbReference type="InterPro" id="IPR036397">
    <property type="entry name" value="RNaseH_sf"/>
</dbReference>
<evidence type="ECO:0000256" key="1">
    <source>
        <dbReference type="SAM" id="SignalP"/>
    </source>
</evidence>
<protein>
    <recommendedName>
        <fullName evidence="2">Integrase core domain-containing protein</fullName>
    </recommendedName>
</protein>
<dbReference type="Proteomes" id="UP001159427">
    <property type="component" value="Unassembled WGS sequence"/>
</dbReference>
<feature type="chain" id="PRO_5045783820" description="Integrase core domain-containing protein" evidence="1">
    <location>
        <begin position="24"/>
        <end position="423"/>
    </location>
</feature>
<dbReference type="InterPro" id="IPR012337">
    <property type="entry name" value="RNaseH-like_sf"/>
</dbReference>
<dbReference type="PANTHER" id="PTHR46791">
    <property type="entry name" value="EXPRESSED PROTEIN"/>
    <property type="match status" value="1"/>
</dbReference>
<comment type="caution">
    <text evidence="3">The sequence shown here is derived from an EMBL/GenBank/DDBJ whole genome shotgun (WGS) entry which is preliminary data.</text>
</comment>
<reference evidence="3 4" key="1">
    <citation type="submission" date="2022-05" db="EMBL/GenBank/DDBJ databases">
        <authorList>
            <consortium name="Genoscope - CEA"/>
            <person name="William W."/>
        </authorList>
    </citation>
    <scope>NUCLEOTIDE SEQUENCE [LARGE SCALE GENOMIC DNA]</scope>
</reference>
<dbReference type="Pfam" id="PF24764">
    <property type="entry name" value="rva_4"/>
    <property type="match status" value="1"/>
</dbReference>
<gene>
    <name evidence="3" type="ORF">PEVE_00021978</name>
</gene>
<evidence type="ECO:0000313" key="4">
    <source>
        <dbReference type="Proteomes" id="UP001159427"/>
    </source>
</evidence>
<name>A0ABN8SM14_9CNID</name>
<feature type="domain" description="Integrase core" evidence="2">
    <location>
        <begin position="156"/>
        <end position="335"/>
    </location>
</feature>
<feature type="signal peptide" evidence="1">
    <location>
        <begin position="1"/>
        <end position="23"/>
    </location>
</feature>
<dbReference type="Gene3D" id="3.30.420.10">
    <property type="entry name" value="Ribonuclease H-like superfamily/Ribonuclease H"/>
    <property type="match status" value="1"/>
</dbReference>
<keyword evidence="4" id="KW-1185">Reference proteome</keyword>
<feature type="non-terminal residue" evidence="3">
    <location>
        <position position="423"/>
    </location>
</feature>
<keyword evidence="1" id="KW-0732">Signal</keyword>
<evidence type="ECO:0000313" key="3">
    <source>
        <dbReference type="EMBL" id="CAH3191505.1"/>
    </source>
</evidence>